<evidence type="ECO:0000313" key="4">
    <source>
        <dbReference type="Proteomes" id="UP000541444"/>
    </source>
</evidence>
<dbReference type="Pfam" id="PF00076">
    <property type="entry name" value="RRM_1"/>
    <property type="match status" value="1"/>
</dbReference>
<dbReference type="InterPro" id="IPR001623">
    <property type="entry name" value="DnaJ_domain"/>
</dbReference>
<dbReference type="Pfam" id="PF00226">
    <property type="entry name" value="DnaJ"/>
    <property type="match status" value="1"/>
</dbReference>
<dbReference type="SMART" id="SM00271">
    <property type="entry name" value="DnaJ"/>
    <property type="match status" value="1"/>
</dbReference>
<evidence type="ECO:0000259" key="2">
    <source>
        <dbReference type="PROSITE" id="PS50076"/>
    </source>
</evidence>
<protein>
    <recommendedName>
        <fullName evidence="2">J domain-containing protein</fullName>
    </recommendedName>
</protein>
<comment type="caution">
    <text evidence="3">The sequence shown here is derived from an EMBL/GenBank/DDBJ whole genome shotgun (WGS) entry which is preliminary data.</text>
</comment>
<keyword evidence="4" id="KW-1185">Reference proteome</keyword>
<dbReference type="PANTHER" id="PTHR45098">
    <property type="entry name" value="DNAJ DOMAIN CONTAINING PROTEIN, EXPRESSED"/>
    <property type="match status" value="1"/>
</dbReference>
<sequence length="293" mass="32649">MEIEIDHYQVLGLPSGEEGEKLTIEEIGKAYKAKALKSHPDKRRNDPKAPAEFQRIKSSYDILNDEKARKLFDDLLRAKFERQQRRTQTDSKRQKMMSDLERREREASASDDITKSRYKEDMIAKKLKEEIDRIRARHGRNATTGIITSKAKMPGVGLEQTGTVGLDGERALKVSWEGSGIDYSADKLKELFGKYGDVEDVVIRSRGSKRKIARSALVVMASKEAALASLGCVFGDLSNPLLVLPLHKGSATESQNVFAVGNHAEVDDNELNNLVSAAGHKAKEDSILNKLLK</sequence>
<proteinExistence type="predicted"/>
<dbReference type="InterPro" id="IPR000504">
    <property type="entry name" value="RRM_dom"/>
</dbReference>
<feature type="non-terminal residue" evidence="3">
    <location>
        <position position="1"/>
    </location>
</feature>
<reference evidence="3 4" key="1">
    <citation type="journal article" date="2020" name="IScience">
        <title>Genome Sequencing of the Endangered Kingdonia uniflora (Circaeasteraceae, Ranunculales) Reveals Potential Mechanisms of Evolutionary Specialization.</title>
        <authorList>
            <person name="Sun Y."/>
            <person name="Deng T."/>
            <person name="Zhang A."/>
            <person name="Moore M.J."/>
            <person name="Landis J.B."/>
            <person name="Lin N."/>
            <person name="Zhang H."/>
            <person name="Zhang X."/>
            <person name="Huang J."/>
            <person name="Zhang X."/>
            <person name="Sun H."/>
            <person name="Wang H."/>
        </authorList>
    </citation>
    <scope>NUCLEOTIDE SEQUENCE [LARGE SCALE GENOMIC DNA]</scope>
    <source>
        <strain evidence="3">TB1705</strain>
        <tissue evidence="3">Leaf</tissue>
    </source>
</reference>
<dbReference type="InterPro" id="IPR034254">
    <property type="entry name" value="DNAJC17_RRM"/>
</dbReference>
<dbReference type="AlphaFoldDB" id="A0A7J7KZ89"/>
<dbReference type="PANTHER" id="PTHR45098:SF1">
    <property type="entry name" value="DNAJ DOMAIN CONTAINING PROTEIN, EXPRESSED"/>
    <property type="match status" value="1"/>
</dbReference>
<dbReference type="InterPro" id="IPR012677">
    <property type="entry name" value="Nucleotide-bd_a/b_plait_sf"/>
</dbReference>
<feature type="domain" description="J" evidence="2">
    <location>
        <begin position="6"/>
        <end position="76"/>
    </location>
</feature>
<dbReference type="SUPFAM" id="SSF46565">
    <property type="entry name" value="Chaperone J-domain"/>
    <property type="match status" value="1"/>
</dbReference>
<evidence type="ECO:0000313" key="3">
    <source>
        <dbReference type="EMBL" id="KAF6135686.1"/>
    </source>
</evidence>
<dbReference type="PRINTS" id="PR00625">
    <property type="entry name" value="JDOMAIN"/>
</dbReference>
<dbReference type="Proteomes" id="UP000541444">
    <property type="component" value="Unassembled WGS sequence"/>
</dbReference>
<dbReference type="InterPro" id="IPR035979">
    <property type="entry name" value="RBD_domain_sf"/>
</dbReference>
<dbReference type="PROSITE" id="PS50076">
    <property type="entry name" value="DNAJ_2"/>
    <property type="match status" value="1"/>
</dbReference>
<evidence type="ECO:0000256" key="1">
    <source>
        <dbReference type="SAM" id="MobiDB-lite"/>
    </source>
</evidence>
<accession>A0A7J7KZ89</accession>
<dbReference type="OrthoDB" id="10250354at2759"/>
<dbReference type="InterPro" id="IPR018253">
    <property type="entry name" value="DnaJ_domain_CS"/>
</dbReference>
<dbReference type="PROSITE" id="PS00636">
    <property type="entry name" value="DNAJ_1"/>
    <property type="match status" value="1"/>
</dbReference>
<gene>
    <name evidence="3" type="ORF">GIB67_028257</name>
</gene>
<dbReference type="InterPro" id="IPR036869">
    <property type="entry name" value="J_dom_sf"/>
</dbReference>
<name>A0A7J7KZ89_9MAGN</name>
<feature type="region of interest" description="Disordered" evidence="1">
    <location>
        <begin position="83"/>
        <end position="113"/>
    </location>
</feature>
<organism evidence="3 4">
    <name type="scientific">Kingdonia uniflora</name>
    <dbReference type="NCBI Taxonomy" id="39325"/>
    <lineage>
        <taxon>Eukaryota</taxon>
        <taxon>Viridiplantae</taxon>
        <taxon>Streptophyta</taxon>
        <taxon>Embryophyta</taxon>
        <taxon>Tracheophyta</taxon>
        <taxon>Spermatophyta</taxon>
        <taxon>Magnoliopsida</taxon>
        <taxon>Ranunculales</taxon>
        <taxon>Circaeasteraceae</taxon>
        <taxon>Kingdonia</taxon>
    </lineage>
</organism>
<dbReference type="EMBL" id="JACGCM010002781">
    <property type="protein sequence ID" value="KAF6135686.1"/>
    <property type="molecule type" value="Genomic_DNA"/>
</dbReference>
<dbReference type="CDD" id="cd06257">
    <property type="entry name" value="DnaJ"/>
    <property type="match status" value="1"/>
</dbReference>
<dbReference type="SUPFAM" id="SSF54928">
    <property type="entry name" value="RNA-binding domain, RBD"/>
    <property type="match status" value="1"/>
</dbReference>
<dbReference type="Gene3D" id="3.30.70.330">
    <property type="match status" value="1"/>
</dbReference>
<dbReference type="CDD" id="cd12429">
    <property type="entry name" value="RRM_DNAJC17"/>
    <property type="match status" value="1"/>
</dbReference>
<dbReference type="Gene3D" id="1.10.287.110">
    <property type="entry name" value="DnaJ domain"/>
    <property type="match status" value="1"/>
</dbReference>
<dbReference type="GO" id="GO:0003723">
    <property type="term" value="F:RNA binding"/>
    <property type="evidence" value="ECO:0007669"/>
    <property type="project" value="InterPro"/>
</dbReference>